<gene>
    <name evidence="1" type="ORF">SVIM_LOCUS330597</name>
</gene>
<dbReference type="AlphaFoldDB" id="A0A6N2MAS3"/>
<proteinExistence type="predicted"/>
<reference evidence="1" key="1">
    <citation type="submission" date="2019-03" db="EMBL/GenBank/DDBJ databases">
        <authorList>
            <person name="Mank J."/>
            <person name="Almeida P."/>
        </authorList>
    </citation>
    <scope>NUCLEOTIDE SEQUENCE</scope>
    <source>
        <strain evidence="1">78183</strain>
    </source>
</reference>
<dbReference type="InterPro" id="IPR032675">
    <property type="entry name" value="LRR_dom_sf"/>
</dbReference>
<dbReference type="PANTHER" id="PTHR48054">
    <property type="entry name" value="RECEPTOR KINASE-LIKE PROTEIN XA21"/>
    <property type="match status" value="1"/>
</dbReference>
<dbReference type="PANTHER" id="PTHR48054:SF86">
    <property type="entry name" value="MDIS1-INTERACTING RECEPTOR LIKE KINASE 2-LIKE ISOFORM X1"/>
    <property type="match status" value="1"/>
</dbReference>
<dbReference type="InterPro" id="IPR001611">
    <property type="entry name" value="Leu-rich_rpt"/>
</dbReference>
<dbReference type="InterPro" id="IPR052592">
    <property type="entry name" value="LRR-RLK"/>
</dbReference>
<dbReference type="EMBL" id="CAADRP010001715">
    <property type="protein sequence ID" value="VFU49900.1"/>
    <property type="molecule type" value="Genomic_DNA"/>
</dbReference>
<organism evidence="1">
    <name type="scientific">Salix viminalis</name>
    <name type="common">Common osier</name>
    <name type="synonym">Basket willow</name>
    <dbReference type="NCBI Taxonomy" id="40686"/>
    <lineage>
        <taxon>Eukaryota</taxon>
        <taxon>Viridiplantae</taxon>
        <taxon>Streptophyta</taxon>
        <taxon>Embryophyta</taxon>
        <taxon>Tracheophyta</taxon>
        <taxon>Spermatophyta</taxon>
        <taxon>Magnoliopsida</taxon>
        <taxon>eudicotyledons</taxon>
        <taxon>Gunneridae</taxon>
        <taxon>Pentapetalae</taxon>
        <taxon>rosids</taxon>
        <taxon>fabids</taxon>
        <taxon>Malpighiales</taxon>
        <taxon>Salicaceae</taxon>
        <taxon>Saliceae</taxon>
        <taxon>Salix</taxon>
    </lineage>
</organism>
<dbReference type="Gene3D" id="3.80.10.10">
    <property type="entry name" value="Ribonuclease Inhibitor"/>
    <property type="match status" value="1"/>
</dbReference>
<dbReference type="SUPFAM" id="SSF52058">
    <property type="entry name" value="L domain-like"/>
    <property type="match status" value="1"/>
</dbReference>
<sequence length="118" mass="13391">MESQSRQPEPVSPVFLGWRQPLQLVRNQFSSFPSLIGLNLRNNYLYGSIPSHIDNNLSGVLPASIGNLSNLNYLYLYSNKLSGFIPSEIGMLEHLYTLQLPYNNLGTICFHRKPEISH</sequence>
<dbReference type="Pfam" id="PF13855">
    <property type="entry name" value="LRR_8"/>
    <property type="match status" value="1"/>
</dbReference>
<evidence type="ECO:0008006" key="2">
    <source>
        <dbReference type="Google" id="ProtNLM"/>
    </source>
</evidence>
<name>A0A6N2MAS3_SALVM</name>
<accession>A0A6N2MAS3</accession>
<evidence type="ECO:0000313" key="1">
    <source>
        <dbReference type="EMBL" id="VFU49900.1"/>
    </source>
</evidence>
<protein>
    <recommendedName>
        <fullName evidence="2">Leucine-rich repeat-containing N-terminal plant-type domain-containing protein</fullName>
    </recommendedName>
</protein>